<keyword evidence="3" id="KW-1185">Reference proteome</keyword>
<proteinExistence type="inferred from homology"/>
<gene>
    <name evidence="2" type="ORF">EIY87_10555</name>
</gene>
<comment type="caution">
    <text evidence="2">The sequence shown here is derived from an EMBL/GenBank/DDBJ whole genome shotgun (WGS) entry which is preliminary data.</text>
</comment>
<dbReference type="PANTHER" id="PTHR18964">
    <property type="entry name" value="ROK (REPRESSOR, ORF, KINASE) FAMILY"/>
    <property type="match status" value="1"/>
</dbReference>
<dbReference type="Pfam" id="PF00480">
    <property type="entry name" value="ROK"/>
    <property type="match status" value="1"/>
</dbReference>
<dbReference type="InterPro" id="IPR000600">
    <property type="entry name" value="ROK"/>
</dbReference>
<dbReference type="InterPro" id="IPR036390">
    <property type="entry name" value="WH_DNA-bd_sf"/>
</dbReference>
<dbReference type="AlphaFoldDB" id="A0A3R9E2P5"/>
<dbReference type="Gene3D" id="1.10.10.10">
    <property type="entry name" value="Winged helix-like DNA-binding domain superfamily/Winged helix DNA-binding domain"/>
    <property type="match status" value="1"/>
</dbReference>
<dbReference type="RefSeq" id="WP_125307514.1">
    <property type="nucleotide sequence ID" value="NZ_RSEC01000033.1"/>
</dbReference>
<dbReference type="InterPro" id="IPR036388">
    <property type="entry name" value="WH-like_DNA-bd_sf"/>
</dbReference>
<organism evidence="2 3">
    <name type="scientific">Amycolatopsis eburnea</name>
    <dbReference type="NCBI Taxonomy" id="2267691"/>
    <lineage>
        <taxon>Bacteria</taxon>
        <taxon>Bacillati</taxon>
        <taxon>Actinomycetota</taxon>
        <taxon>Actinomycetes</taxon>
        <taxon>Pseudonocardiales</taxon>
        <taxon>Pseudonocardiaceae</taxon>
        <taxon>Amycolatopsis</taxon>
    </lineage>
</organism>
<dbReference type="EMBL" id="RSEC01000033">
    <property type="protein sequence ID" value="RSD21288.1"/>
    <property type="molecule type" value="Genomic_DNA"/>
</dbReference>
<dbReference type="PANTHER" id="PTHR18964:SF149">
    <property type="entry name" value="BIFUNCTIONAL UDP-N-ACETYLGLUCOSAMINE 2-EPIMERASE_N-ACETYLMANNOSAMINE KINASE"/>
    <property type="match status" value="1"/>
</dbReference>
<dbReference type="Proteomes" id="UP000267081">
    <property type="component" value="Unassembled WGS sequence"/>
</dbReference>
<accession>A0A3R9E2P5</accession>
<evidence type="ECO:0000313" key="2">
    <source>
        <dbReference type="EMBL" id="RSD21288.1"/>
    </source>
</evidence>
<dbReference type="OrthoDB" id="3605644at2"/>
<evidence type="ECO:0000313" key="3">
    <source>
        <dbReference type="Proteomes" id="UP000267081"/>
    </source>
</evidence>
<protein>
    <submittedName>
        <fullName evidence="2">ROK family protein</fullName>
    </submittedName>
</protein>
<dbReference type="Gene3D" id="3.30.420.40">
    <property type="match status" value="2"/>
</dbReference>
<dbReference type="SUPFAM" id="SSF53067">
    <property type="entry name" value="Actin-like ATPase domain"/>
    <property type="match status" value="1"/>
</dbReference>
<evidence type="ECO:0000256" key="1">
    <source>
        <dbReference type="ARBA" id="ARBA00006479"/>
    </source>
</evidence>
<name>A0A3R9E2P5_9PSEU</name>
<sequence>MTARADAPQRTDARGARRSASASAVLRAILDEGPIARSTIARRTGLSAAAVSGHTAGLLRLGLLHELPGTEKRVGRPHVPVDLDTGRHVAGALHLAVHHATVALLDVRGNVLVQHEEPHDGLAAEDVLARAAEILDDLLLGHAPDREPLGLGVATGGWVDRASGTVVEHPLLGWRDVPVRDLLTASTGLTVAVDGHARSLVHAEQLFGHPRARESVVQLFTGNVVDAAFATGGTVHHGPRSAAGAVAHLPVDDSAEACRCGRTGCLEATVSEATLARNAGMPFPDLLALAAAGETAAVRLFHDRARLIGQAAALLLDVLNPAVLVVVDRSIAGVPGCLPAIRDEVGIRSLRPDSAETVVGTSFPGTELATAGGAVLLDLLYDDPSYFTNSQN</sequence>
<dbReference type="InterPro" id="IPR043129">
    <property type="entry name" value="ATPase_NBD"/>
</dbReference>
<dbReference type="SUPFAM" id="SSF46785">
    <property type="entry name" value="Winged helix' DNA-binding domain"/>
    <property type="match status" value="1"/>
</dbReference>
<comment type="similarity">
    <text evidence="1">Belongs to the ROK (NagC/XylR) family.</text>
</comment>
<reference evidence="2 3" key="1">
    <citation type="submission" date="2018-12" db="EMBL/GenBank/DDBJ databases">
        <title>Amycolatopsis eburnea sp. nov. actinomycete associate with arbuscular mycorrhiza fungal spore.</title>
        <authorList>
            <person name="Lumyong S."/>
            <person name="Chaiya L."/>
        </authorList>
    </citation>
    <scope>NUCLEOTIDE SEQUENCE [LARGE SCALE GENOMIC DNA]</scope>
    <source>
        <strain evidence="2 3">GLM-1</strain>
    </source>
</reference>